<accession>A0A5C4JML0</accession>
<sequence>MADVFALRRDADDLRLRRDTAIAAADDHELWVRRLEERLVAGMEMYKHGVPTQVKLDQEREGQDQRRAAAADLSATLDLVLLELAEELSSGDPLFESGNGGPVALLPVRLETRFTPGGRQIMVRVYPDDLHIDAHDPRLTEAEADAGRAYWAAPGDAAWQRLLTTLSPGRAAWTVRATRPGAPAPEIRSDGERRSPRVTTLPDQWRFIGLTGGAVVVDETAERVPDVLPLGLLASDEETGDWAVDFEAAVRAGMATMLNLPDGVGHLDELIAVGVRQEEPGPAAARLADLLLGHAYSDGLAFLPAGTPTNNTPQARSAWSSRPHVPPPVPEDPPLEPGTAAAALAAALGLPDGRFLGLCDGAGDVSDRAIAGMCRMGWGGLAQGFCRAATERYDLATLDSTMPGSDPDTGSLPDPRPWREIRDHLAGFVRSRGPLPTLRVGRQPYGVLPVAGLDEWRPDERAEDAATEELIVEWLLRLRHHWRAALAPNWIPRVGDGRPADLAAVDILARLPVATDMLIRRVHTGRTTMNAADRMAPGPVLSVGGVPPESGLRWQVPSNVTTDLARDPESDVTRIDYDRFRLQIAPDPEGHRALFEISRQRIVDALALVREKLRLDEYLELWPMHPSGDISESRPLTIFEMVDTPDLLPAVLIAENWSHLPLDVEGDPIGLALTLPLVVDNWVRLQLPDAPGTPDLVEGARQTAREAAAAAPTIIEGLDALVRTPLDDLGPMLMEVLDVFSHRLDAWITSLAAKRLAASPPGEGVRLGGYGWVEDLHPPAEPPITVDLPDGGTASLSPERGYIHAPSLHHAATAAVLRSGFLAHKGDRTLAVDLTSRRARIARWLLRGVRNGQNLGTLLGYRFERALHDAELDHLIPGFRRRFPAPAAPEPPPLDDDTPSDLWARSQEAIADRNVVDGLALARAAGTGELSEEDEAEAGPHLDDLVDALEAVGDVALAEGVHQLIGGNALRAGMAADTLGQGQDVPDRFEVLTTPRRGRAVTQRLAVALPDVPAPAPGWPADALTALEPRLDAWVSGLLGPASELGLSGTETATGEEFTQTADQLGMSALALILDASSADQPRLTRKGARRLHGDGWAELRELAVRLRPLLASAQPLVPAHLLPPDAAPVPVDLGELRDRVIAYKDAVVAAGTDPDRLTALGVTAADPATAAARLGTVLAGTPSEDWLRMVTDALSALLGARLPLAPRLTGVALGPRPAGATGSAIGAWLRRYAAVRPAARSWHETLLLTGGAGDHTAAQEPMRTDTDPWIGGTFDPDDRPPAQWHLVCHLPRPIAAGEPLAGIVLDEWAETLPGSDGTLGGGGEGPQELTGVAFNYDRPDAKAPQAVLIAVPPDPDRGWTSDGLALAVHDTLELAKLRAVDLGDLPMLDNLLPGATAVMFSAVRRVLAKFEEDSGIRLFDPLTGEPRFPLDDMYRMEPLHRSGEVASGLAARTHDAAWLLTRQWQFGEFAGQDAGSPIDVELTGTSRRIEGWSPPDGPLTRYDPRLGPLEPQVESEPPMVDDRARAEGGAQFVTMLAEAGLSAALPGLLAEFGLPPAPGGLVGLLGGRVPDAAALAAAIDAGGLTGDGLADVARRWRDWWAEAVPRATPDTFDEHRFEHRVDLVAGETLLTADEYLGDGLDWYSVDAEPIVADLDPPLPLHANALPAPVRYGGIPADRFWEMEDAAVDLGAVSVGALDTGRLLLIAFATTYGNDWFTLPVEVPAGSLTTITSLLVTDTFGERHLIGRAGADDPSWNMFALHGAPDRLLMMPAAADMPGRPLETLVLARDEVANVGFAIERTVTDGRGELLDRREQWLRTAPAPPAPEGPSYAVQTIVPDYWLPLVPEAVGAGAIRFRHVPLVQPGIDSAPRGRLLPAGTWLHEEEVPREGAIVTRRPMLSRWTDGSWHAWVRREKTAGTGGSSSGLAFDIVRPSEAWPV</sequence>
<evidence type="ECO:0000256" key="1">
    <source>
        <dbReference type="SAM" id="MobiDB-lite"/>
    </source>
</evidence>
<comment type="caution">
    <text evidence="2">The sequence shown here is derived from an EMBL/GenBank/DDBJ whole genome shotgun (WGS) entry which is preliminary data.</text>
</comment>
<dbReference type="RefSeq" id="WP_138643135.1">
    <property type="nucleotide sequence ID" value="NZ_VCKW01000002.1"/>
</dbReference>
<protein>
    <submittedName>
        <fullName evidence="2">Uncharacterized protein</fullName>
    </submittedName>
</protein>
<evidence type="ECO:0000313" key="2">
    <source>
        <dbReference type="EMBL" id="TMR07362.1"/>
    </source>
</evidence>
<keyword evidence="3" id="KW-1185">Reference proteome</keyword>
<feature type="region of interest" description="Disordered" evidence="1">
    <location>
        <begin position="398"/>
        <end position="417"/>
    </location>
</feature>
<organism evidence="2 3">
    <name type="scientific">Actinomadura soli</name>
    <dbReference type="NCBI Taxonomy" id="2508997"/>
    <lineage>
        <taxon>Bacteria</taxon>
        <taxon>Bacillati</taxon>
        <taxon>Actinomycetota</taxon>
        <taxon>Actinomycetes</taxon>
        <taxon>Streptosporangiales</taxon>
        <taxon>Thermomonosporaceae</taxon>
        <taxon>Actinomadura</taxon>
    </lineage>
</organism>
<feature type="region of interest" description="Disordered" evidence="1">
    <location>
        <begin position="307"/>
        <end position="333"/>
    </location>
</feature>
<proteinExistence type="predicted"/>
<dbReference type="OrthoDB" id="9757728at2"/>
<feature type="compositionally biased region" description="Polar residues" evidence="1">
    <location>
        <begin position="307"/>
        <end position="320"/>
    </location>
</feature>
<dbReference type="Proteomes" id="UP000309174">
    <property type="component" value="Unassembled WGS sequence"/>
</dbReference>
<name>A0A5C4JML0_9ACTN</name>
<dbReference type="EMBL" id="VCKW01000002">
    <property type="protein sequence ID" value="TMR07362.1"/>
    <property type="molecule type" value="Genomic_DNA"/>
</dbReference>
<reference evidence="2 3" key="1">
    <citation type="submission" date="2019-05" db="EMBL/GenBank/DDBJ databases">
        <title>Draft genome sequence of Actinomadura sp. 14C53.</title>
        <authorList>
            <person name="Saricaoglu S."/>
            <person name="Isik K."/>
        </authorList>
    </citation>
    <scope>NUCLEOTIDE SEQUENCE [LARGE SCALE GENOMIC DNA]</scope>
    <source>
        <strain evidence="2 3">14C53</strain>
    </source>
</reference>
<evidence type="ECO:0000313" key="3">
    <source>
        <dbReference type="Proteomes" id="UP000309174"/>
    </source>
</evidence>
<feature type="compositionally biased region" description="Pro residues" evidence="1">
    <location>
        <begin position="324"/>
        <end position="333"/>
    </location>
</feature>
<gene>
    <name evidence="2" type="ORF">ETD83_01035</name>
</gene>